<feature type="binding site" evidence="10">
    <location>
        <begin position="107"/>
        <end position="113"/>
    </location>
    <ligand>
        <name>ATP</name>
        <dbReference type="ChEBI" id="CHEBI:30616"/>
    </ligand>
</feature>
<dbReference type="SUPFAM" id="SSF53244">
    <property type="entry name" value="MurD-like peptide ligases, peptide-binding domain"/>
    <property type="match status" value="1"/>
</dbReference>
<dbReference type="Gene3D" id="3.90.190.20">
    <property type="entry name" value="Mur ligase, C-terminal domain"/>
    <property type="match status" value="1"/>
</dbReference>
<dbReference type="UniPathway" id="UPA00219"/>
<keyword evidence="3 10" id="KW-0132">Cell division</keyword>
<evidence type="ECO:0000256" key="5">
    <source>
        <dbReference type="ARBA" id="ARBA00022840"/>
    </source>
</evidence>
<organism evidence="15 16">
    <name type="scientific">Aeromonas schubertii</name>
    <dbReference type="NCBI Taxonomy" id="652"/>
    <lineage>
        <taxon>Bacteria</taxon>
        <taxon>Pseudomonadati</taxon>
        <taxon>Pseudomonadota</taxon>
        <taxon>Gammaproteobacteria</taxon>
        <taxon>Aeromonadales</taxon>
        <taxon>Aeromonadaceae</taxon>
        <taxon>Aeromonas</taxon>
    </lineage>
</organism>
<dbReference type="InterPro" id="IPR013221">
    <property type="entry name" value="Mur_ligase_cen"/>
</dbReference>
<evidence type="ECO:0000256" key="10">
    <source>
        <dbReference type="HAMAP-Rule" id="MF_02019"/>
    </source>
</evidence>
<dbReference type="AlphaFoldDB" id="A0A0S2SNG7"/>
<evidence type="ECO:0000313" key="16">
    <source>
        <dbReference type="Proteomes" id="UP000058114"/>
    </source>
</evidence>
<dbReference type="NCBIfam" id="TIGR01143">
    <property type="entry name" value="murF"/>
    <property type="match status" value="1"/>
</dbReference>
<dbReference type="SUPFAM" id="SSF63418">
    <property type="entry name" value="MurE/MurF N-terminal domain"/>
    <property type="match status" value="1"/>
</dbReference>
<dbReference type="InterPro" id="IPR004101">
    <property type="entry name" value="Mur_ligase_C"/>
</dbReference>
<evidence type="ECO:0000259" key="14">
    <source>
        <dbReference type="Pfam" id="PF08245"/>
    </source>
</evidence>
<proteinExistence type="inferred from homology"/>
<evidence type="ECO:0000313" key="15">
    <source>
        <dbReference type="EMBL" id="ALP43283.1"/>
    </source>
</evidence>
<gene>
    <name evidence="10 15" type="primary">murF</name>
    <name evidence="15" type="ORF">WL1483_3864</name>
</gene>
<keyword evidence="8 10" id="KW-0131">Cell cycle</keyword>
<dbReference type="Pfam" id="PF08245">
    <property type="entry name" value="Mur_ligase_M"/>
    <property type="match status" value="1"/>
</dbReference>
<dbReference type="GO" id="GO:0005524">
    <property type="term" value="F:ATP binding"/>
    <property type="evidence" value="ECO:0007669"/>
    <property type="project" value="UniProtKB-UniRule"/>
</dbReference>
<dbReference type="EC" id="6.3.2.10" evidence="10 11"/>
<dbReference type="PANTHER" id="PTHR43024:SF1">
    <property type="entry name" value="UDP-N-ACETYLMURAMOYL-TRIPEPTIDE--D-ALANYL-D-ALANINE LIGASE"/>
    <property type="match status" value="1"/>
</dbReference>
<evidence type="ECO:0000259" key="13">
    <source>
        <dbReference type="Pfam" id="PF02875"/>
    </source>
</evidence>
<dbReference type="GO" id="GO:0071555">
    <property type="term" value="P:cell wall organization"/>
    <property type="evidence" value="ECO:0007669"/>
    <property type="project" value="UniProtKB-KW"/>
</dbReference>
<keyword evidence="6 10" id="KW-0133">Cell shape</keyword>
<evidence type="ECO:0000256" key="2">
    <source>
        <dbReference type="ARBA" id="ARBA00022598"/>
    </source>
</evidence>
<keyword evidence="1 10" id="KW-0963">Cytoplasm</keyword>
<sequence>MMTLQLTDIANAIEARLVGEDCTITAVSTDTRQLAPGSLFVALRGERFDAHDFCDQALAAGASALLVERELPLAIPQLIVSDTLRGLGRLGRLVRQRVNPKVLAITGSCGKTTVKEMASAILSHEGRVLATAGNFNNEVGVPLTLLRLEPEHNFAVMELGANHKGEIAWTTSLALPDAAIINNVAAAHLEGFGSLEGIYHAKSEIFEGLGEGGTAIVNADNEFWPKWRERGIRCAFSIEDQTQPFHARDIRINAAGCAEFVMVTPEGEVALTLAIPGRHNIANALSAAAGCQALGASLASIKAGLERMAPVKGRFCVQRWGGLTLIDDTYNASVESVLAGIDALREMAGYRVLVFGDMRELGAESAEQHARVGRHARECGLDAVLTVGEESRHTADAAGGRHFDNKASLYEVLATMIETHTEIAVLVKGARGSRMEEIVEMVKHHQEQASC</sequence>
<reference evidence="16" key="1">
    <citation type="submission" date="2015-10" db="EMBL/GenBank/DDBJ databases">
        <title>Complete Genome Sequence of Aeromonas schubertii strain WL1483.</title>
        <authorList>
            <person name="Liu L."/>
        </authorList>
    </citation>
    <scope>NUCLEOTIDE SEQUENCE [LARGE SCALE GENOMIC DNA]</scope>
    <source>
        <strain evidence="16">WL1483</strain>
    </source>
</reference>
<dbReference type="InterPro" id="IPR036565">
    <property type="entry name" value="Mur-like_cat_sf"/>
</dbReference>
<dbReference type="Proteomes" id="UP000058114">
    <property type="component" value="Chromosome"/>
</dbReference>
<dbReference type="HAMAP" id="MF_02019">
    <property type="entry name" value="MurF"/>
    <property type="match status" value="1"/>
</dbReference>
<keyword evidence="7 10" id="KW-0573">Peptidoglycan synthesis</keyword>
<dbReference type="InterPro" id="IPR051046">
    <property type="entry name" value="MurCDEF_CellWall_CoF430Synth"/>
</dbReference>
<keyword evidence="2 10" id="KW-0436">Ligase</keyword>
<dbReference type="Pfam" id="PF01225">
    <property type="entry name" value="Mur_ligase"/>
    <property type="match status" value="1"/>
</dbReference>
<evidence type="ECO:0000256" key="4">
    <source>
        <dbReference type="ARBA" id="ARBA00022741"/>
    </source>
</evidence>
<comment type="catalytic activity">
    <reaction evidence="10 11">
        <text>D-alanyl-D-alanine + UDP-N-acetyl-alpha-D-muramoyl-L-alanyl-gamma-D-glutamyl-meso-2,6-diaminopimelate + ATP = UDP-N-acetyl-alpha-D-muramoyl-L-alanyl-gamma-D-glutamyl-meso-2,6-diaminopimeloyl-D-alanyl-D-alanine + ADP + phosphate + H(+)</text>
        <dbReference type="Rhea" id="RHEA:28374"/>
        <dbReference type="ChEBI" id="CHEBI:15378"/>
        <dbReference type="ChEBI" id="CHEBI:30616"/>
        <dbReference type="ChEBI" id="CHEBI:43474"/>
        <dbReference type="ChEBI" id="CHEBI:57822"/>
        <dbReference type="ChEBI" id="CHEBI:61386"/>
        <dbReference type="ChEBI" id="CHEBI:83905"/>
        <dbReference type="ChEBI" id="CHEBI:456216"/>
        <dbReference type="EC" id="6.3.2.10"/>
    </reaction>
</comment>
<evidence type="ECO:0000256" key="11">
    <source>
        <dbReference type="RuleBase" id="RU004136"/>
    </source>
</evidence>
<dbReference type="Gene3D" id="3.40.1390.10">
    <property type="entry name" value="MurE/MurF, N-terminal domain"/>
    <property type="match status" value="1"/>
</dbReference>
<comment type="function">
    <text evidence="10 11">Involved in cell wall formation. Catalyzes the final step in the synthesis of UDP-N-acetylmuramoyl-pentapeptide, the precursor of murein.</text>
</comment>
<evidence type="ECO:0000259" key="12">
    <source>
        <dbReference type="Pfam" id="PF01225"/>
    </source>
</evidence>
<evidence type="ECO:0000256" key="6">
    <source>
        <dbReference type="ARBA" id="ARBA00022960"/>
    </source>
</evidence>
<dbReference type="GO" id="GO:0008360">
    <property type="term" value="P:regulation of cell shape"/>
    <property type="evidence" value="ECO:0007669"/>
    <property type="project" value="UniProtKB-KW"/>
</dbReference>
<evidence type="ECO:0000256" key="3">
    <source>
        <dbReference type="ARBA" id="ARBA00022618"/>
    </source>
</evidence>
<comment type="pathway">
    <text evidence="10 11">Cell wall biogenesis; peptidoglycan biosynthesis.</text>
</comment>
<name>A0A0S2SNG7_9GAMM</name>
<evidence type="ECO:0000256" key="8">
    <source>
        <dbReference type="ARBA" id="ARBA00023306"/>
    </source>
</evidence>
<dbReference type="PANTHER" id="PTHR43024">
    <property type="entry name" value="UDP-N-ACETYLMURAMOYL-TRIPEPTIDE--D-ALANYL-D-ALANINE LIGASE"/>
    <property type="match status" value="1"/>
</dbReference>
<reference evidence="15 16" key="2">
    <citation type="journal article" date="2016" name="Genome Announc.">
        <title>Complete Genome Sequence of the Highly Virulent Aeromonas schubertii Strain WL1483, Isolated from Diseased Snakehead Fish (Channa argus) in China.</title>
        <authorList>
            <person name="Liu L."/>
            <person name="Li N."/>
            <person name="Zhang D."/>
            <person name="Fu X."/>
            <person name="Shi C."/>
            <person name="Lin Q."/>
            <person name="Hao G."/>
        </authorList>
    </citation>
    <scope>NUCLEOTIDE SEQUENCE [LARGE SCALE GENOMIC DNA]</scope>
    <source>
        <strain evidence="15 16">WL1483</strain>
    </source>
</reference>
<dbReference type="GO" id="GO:0051301">
    <property type="term" value="P:cell division"/>
    <property type="evidence" value="ECO:0007669"/>
    <property type="project" value="UniProtKB-KW"/>
</dbReference>
<protein>
    <recommendedName>
        <fullName evidence="10 11">UDP-N-acetylmuramoyl-tripeptide--D-alanyl-D-alanine ligase</fullName>
        <ecNumber evidence="10 11">6.3.2.10</ecNumber>
    </recommendedName>
    <alternativeName>
        <fullName evidence="10">D-alanyl-D-alanine-adding enzyme</fullName>
    </alternativeName>
</protein>
<dbReference type="NCBIfam" id="NF008041">
    <property type="entry name" value="PRK10773.1"/>
    <property type="match status" value="1"/>
</dbReference>
<evidence type="ECO:0000256" key="7">
    <source>
        <dbReference type="ARBA" id="ARBA00022984"/>
    </source>
</evidence>
<dbReference type="InterPro" id="IPR036615">
    <property type="entry name" value="Mur_ligase_C_dom_sf"/>
</dbReference>
<evidence type="ECO:0000256" key="9">
    <source>
        <dbReference type="ARBA" id="ARBA00023316"/>
    </source>
</evidence>
<dbReference type="SUPFAM" id="SSF53623">
    <property type="entry name" value="MurD-like peptide ligases, catalytic domain"/>
    <property type="match status" value="1"/>
</dbReference>
<keyword evidence="9 10" id="KW-0961">Cell wall biogenesis/degradation</keyword>
<feature type="domain" description="Mur ligase C-terminal" evidence="13">
    <location>
        <begin position="314"/>
        <end position="431"/>
    </location>
</feature>
<keyword evidence="5 10" id="KW-0067">ATP-binding</keyword>
<accession>A0A0S2SNG7</accession>
<dbReference type="Pfam" id="PF02875">
    <property type="entry name" value="Mur_ligase_C"/>
    <property type="match status" value="1"/>
</dbReference>
<dbReference type="InterPro" id="IPR005863">
    <property type="entry name" value="UDP-N-AcMur_synth"/>
</dbReference>
<dbReference type="Gene3D" id="3.40.1190.10">
    <property type="entry name" value="Mur-like, catalytic domain"/>
    <property type="match status" value="1"/>
</dbReference>
<dbReference type="GO" id="GO:0005737">
    <property type="term" value="C:cytoplasm"/>
    <property type="evidence" value="ECO:0007669"/>
    <property type="project" value="UniProtKB-SubCell"/>
</dbReference>
<dbReference type="GO" id="GO:0008766">
    <property type="term" value="F:UDP-N-acetylmuramoylalanyl-D-glutamyl-2,6-diaminopimelate-D-alanyl-D-alanine ligase activity"/>
    <property type="evidence" value="ECO:0007669"/>
    <property type="project" value="RHEA"/>
</dbReference>
<dbReference type="EMBL" id="CP013067">
    <property type="protein sequence ID" value="ALP43283.1"/>
    <property type="molecule type" value="Genomic_DNA"/>
</dbReference>
<comment type="subcellular location">
    <subcellularLocation>
        <location evidence="10 11">Cytoplasm</location>
    </subcellularLocation>
</comment>
<dbReference type="PATRIC" id="fig|652.5.peg.3464"/>
<dbReference type="InterPro" id="IPR000713">
    <property type="entry name" value="Mur_ligase_N"/>
</dbReference>
<dbReference type="GO" id="GO:0009252">
    <property type="term" value="P:peptidoglycan biosynthetic process"/>
    <property type="evidence" value="ECO:0007669"/>
    <property type="project" value="UniProtKB-UniRule"/>
</dbReference>
<dbReference type="RefSeq" id="WP_060587263.1">
    <property type="nucleotide sequence ID" value="NZ_CP013067.1"/>
</dbReference>
<comment type="similarity">
    <text evidence="10">Belongs to the MurCDEF family. MurF subfamily.</text>
</comment>
<keyword evidence="4 10" id="KW-0547">Nucleotide-binding</keyword>
<evidence type="ECO:0000256" key="1">
    <source>
        <dbReference type="ARBA" id="ARBA00022490"/>
    </source>
</evidence>
<feature type="domain" description="Mur ligase central" evidence="14">
    <location>
        <begin position="105"/>
        <end position="289"/>
    </location>
</feature>
<feature type="domain" description="Mur ligase N-terminal catalytic" evidence="12">
    <location>
        <begin position="23"/>
        <end position="73"/>
    </location>
</feature>
<dbReference type="GO" id="GO:0047480">
    <property type="term" value="F:UDP-N-acetylmuramoyl-tripeptide-D-alanyl-D-alanine ligase activity"/>
    <property type="evidence" value="ECO:0007669"/>
    <property type="project" value="UniProtKB-UniRule"/>
</dbReference>
<dbReference type="InterPro" id="IPR035911">
    <property type="entry name" value="MurE/MurF_N"/>
</dbReference>
<dbReference type="KEGG" id="asr:WL1483_3864"/>